<proteinExistence type="predicted"/>
<feature type="region of interest" description="Disordered" evidence="2">
    <location>
        <begin position="144"/>
        <end position="358"/>
    </location>
</feature>
<keyword evidence="1" id="KW-0175">Coiled coil</keyword>
<feature type="coiled-coil region" evidence="1">
    <location>
        <begin position="93"/>
        <end position="132"/>
    </location>
</feature>
<feature type="region of interest" description="Disordered" evidence="2">
    <location>
        <begin position="31"/>
        <end position="50"/>
    </location>
</feature>
<feature type="compositionally biased region" description="Basic and acidic residues" evidence="2">
    <location>
        <begin position="232"/>
        <end position="245"/>
    </location>
</feature>
<dbReference type="GO" id="GO:0031145">
    <property type="term" value="P:anaphase-promoting complex-dependent catabolic process"/>
    <property type="evidence" value="ECO:0007669"/>
    <property type="project" value="InterPro"/>
</dbReference>
<dbReference type="Pfam" id="PF05841">
    <property type="entry name" value="Apc15p"/>
    <property type="match status" value="1"/>
</dbReference>
<feature type="compositionally biased region" description="Acidic residues" evidence="2">
    <location>
        <begin position="216"/>
        <end position="231"/>
    </location>
</feature>
<dbReference type="EMBL" id="CDPU01000003">
    <property type="protein sequence ID" value="CEO45900.1"/>
    <property type="molecule type" value="Genomic_DNA"/>
</dbReference>
<protein>
    <submittedName>
        <fullName evidence="3">Uncharacterized protein</fullName>
    </submittedName>
</protein>
<accession>A0A0B7JTA6</accession>
<dbReference type="EMBL" id="JADCTT010000004">
    <property type="protein sequence ID" value="KAF9753919.1"/>
    <property type="molecule type" value="Genomic_DNA"/>
</dbReference>
<dbReference type="GO" id="GO:0005680">
    <property type="term" value="C:anaphase-promoting complex"/>
    <property type="evidence" value="ECO:0007669"/>
    <property type="project" value="InterPro"/>
</dbReference>
<evidence type="ECO:0000313" key="3">
    <source>
        <dbReference type="EMBL" id="CEO45900.1"/>
    </source>
</evidence>
<dbReference type="AlphaFoldDB" id="A0A0B7JTA6"/>
<dbReference type="Proteomes" id="UP000616885">
    <property type="component" value="Unassembled WGS sequence"/>
</dbReference>
<evidence type="ECO:0000256" key="1">
    <source>
        <dbReference type="SAM" id="Coils"/>
    </source>
</evidence>
<feature type="compositionally biased region" description="Acidic residues" evidence="2">
    <location>
        <begin position="144"/>
        <end position="154"/>
    </location>
</feature>
<evidence type="ECO:0000256" key="2">
    <source>
        <dbReference type="SAM" id="MobiDB-lite"/>
    </source>
</evidence>
<reference evidence="4" key="2">
    <citation type="submission" date="2020-10" db="EMBL/GenBank/DDBJ databases">
        <title>High-Quality Genome Resource of Clonostachys rosea strain S41 by Oxford Nanopore Long-Read Sequencing.</title>
        <authorList>
            <person name="Wang H."/>
        </authorList>
    </citation>
    <scope>NUCLEOTIDE SEQUENCE</scope>
    <source>
        <strain evidence="4">S41</strain>
    </source>
</reference>
<feature type="compositionally biased region" description="Acidic residues" evidence="2">
    <location>
        <begin position="161"/>
        <end position="186"/>
    </location>
</feature>
<feature type="compositionally biased region" description="Acidic residues" evidence="2">
    <location>
        <begin position="246"/>
        <end position="264"/>
    </location>
</feature>
<name>A0A0B7JTA6_BIOOC</name>
<dbReference type="InterPro" id="IPR008402">
    <property type="entry name" value="APC_su15/mnd2"/>
</dbReference>
<feature type="compositionally biased region" description="Polar residues" evidence="2">
    <location>
        <begin position="32"/>
        <end position="50"/>
    </location>
</feature>
<evidence type="ECO:0000313" key="4">
    <source>
        <dbReference type="EMBL" id="KAF9753919.1"/>
    </source>
</evidence>
<sequence length="358" mass="39936">MFSTLPDLTPRDIHSLWYTPSRNPTHAIITESAPQEGNNHNNGTNPSRQRGQLIERTALHRLATDEFIISRRKHNVSNFGSHWLKPPGVPKTLHQMREEKREQEEHQEALRREQLAQELADAEAEAAGMAEGEMDDVQLDGAQDLDDEIPDAGDDFFMGGDSDEDEDEGEEAEEEYDDNTDDEEAVREERQNDLMAARMRMTDDAFREAIARGGTDGEDMYGGEEELEEEYQEHILDETDFAHDGVEDDGGIDMDADLDDDIPEAESGGYEHTDSEAELSSSDRSQLSEDGYGGDDAEGDSFGPRVTPMGPPQSPTHHSRSRSRPFAPRGSMEFSALLSQDGSSFMDSSPAQGRRSRQ</sequence>
<organism evidence="3">
    <name type="scientific">Bionectria ochroleuca</name>
    <name type="common">Gliocladium roseum</name>
    <dbReference type="NCBI Taxonomy" id="29856"/>
    <lineage>
        <taxon>Eukaryota</taxon>
        <taxon>Fungi</taxon>
        <taxon>Dikarya</taxon>
        <taxon>Ascomycota</taxon>
        <taxon>Pezizomycotina</taxon>
        <taxon>Sordariomycetes</taxon>
        <taxon>Hypocreomycetidae</taxon>
        <taxon>Hypocreales</taxon>
        <taxon>Bionectriaceae</taxon>
        <taxon>Clonostachys</taxon>
    </lineage>
</organism>
<reference evidence="3" key="1">
    <citation type="submission" date="2015-01" db="EMBL/GenBank/DDBJ databases">
        <authorList>
            <person name="Durling Mikael"/>
        </authorList>
    </citation>
    <scope>NUCLEOTIDE SEQUENCE</scope>
</reference>
<feature type="compositionally biased region" description="Basic and acidic residues" evidence="2">
    <location>
        <begin position="200"/>
        <end position="210"/>
    </location>
</feature>
<gene>
    <name evidence="3" type="ORF">BN869_000001955_1</name>
    <name evidence="4" type="ORF">IM811_012677</name>
</gene>
<feature type="compositionally biased region" description="Polar residues" evidence="2">
    <location>
        <begin position="337"/>
        <end position="351"/>
    </location>
</feature>